<dbReference type="AlphaFoldDB" id="A0A9P1IUS0"/>
<proteinExistence type="inferred from homology"/>
<sequence>MQKKCTVCEETADANHFGAMTCRACAAFFRRKVATRNRIIRRCDRKCVMNSTMRKLCASCRFERCLKVGMRESEVLSKIYEQKKRKVETDNAISLKRIETFYTHLENVKKCEFLRKENSFPKMANYKVFNEAFKKYADLITENIILAFPEVQSLSDDQKNTLFKNFTTVFVIIEGCYKSKSEKIWILPNGDYVDDDNAVDFYKDPESKDDAQKLYELNKAEWKSTSVNLRSRIASANMDRKEFLLLTALVFWDGGLPEQSNDVTVYCQEMRQKVMKELSKYENMKHDSINASMRVAEIVLLLQGTQSVIETLQKSSSLTYVYNFFEHYNLFQPYWDRIHIAFRGPLEDANLNQIEFFYLFALIFWDDGLVDQSEKMAEICQKMRQKVIKELIDYENEDNSDAETSIRIAKIFMILPAIQSTLRIIDESAKLNAIYDVYDHHKSVHQSLGL</sequence>
<evidence type="ECO:0008006" key="14">
    <source>
        <dbReference type="Google" id="ProtNLM"/>
    </source>
</evidence>
<reference evidence="12" key="1">
    <citation type="submission" date="2022-11" db="EMBL/GenBank/DDBJ databases">
        <authorList>
            <person name="Kikuchi T."/>
        </authorList>
    </citation>
    <scope>NUCLEOTIDE SEQUENCE</scope>
    <source>
        <strain evidence="12">PS1010</strain>
    </source>
</reference>
<dbReference type="SUPFAM" id="SSF57716">
    <property type="entry name" value="Glucocorticoid receptor-like (DNA-binding domain)"/>
    <property type="match status" value="1"/>
</dbReference>
<dbReference type="Gene3D" id="1.10.565.10">
    <property type="entry name" value="Retinoid X Receptor"/>
    <property type="match status" value="2"/>
</dbReference>
<dbReference type="GO" id="GO:0003700">
    <property type="term" value="F:DNA-binding transcription factor activity"/>
    <property type="evidence" value="ECO:0007669"/>
    <property type="project" value="InterPro"/>
</dbReference>
<dbReference type="GO" id="GO:0005634">
    <property type="term" value="C:nucleus"/>
    <property type="evidence" value="ECO:0007669"/>
    <property type="project" value="UniProtKB-SubCell"/>
</dbReference>
<evidence type="ECO:0000256" key="5">
    <source>
        <dbReference type="ARBA" id="ARBA00023125"/>
    </source>
</evidence>
<keyword evidence="8 9" id="KW-0539">Nucleus</keyword>
<evidence type="ECO:0000256" key="1">
    <source>
        <dbReference type="ARBA" id="ARBA00022723"/>
    </source>
</evidence>
<keyword evidence="1 9" id="KW-0479">Metal-binding</keyword>
<name>A0A9P1IUS0_9PELO</name>
<evidence type="ECO:0000256" key="2">
    <source>
        <dbReference type="ARBA" id="ARBA00022771"/>
    </source>
</evidence>
<dbReference type="PROSITE" id="PS51843">
    <property type="entry name" value="NR_LBD"/>
    <property type="match status" value="1"/>
</dbReference>
<dbReference type="EMBL" id="CANHGI010000005">
    <property type="protein sequence ID" value="CAI5451429.1"/>
    <property type="molecule type" value="Genomic_DNA"/>
</dbReference>
<dbReference type="SMART" id="SM00430">
    <property type="entry name" value="HOLI"/>
    <property type="match status" value="2"/>
</dbReference>
<dbReference type="GO" id="GO:0006357">
    <property type="term" value="P:regulation of transcription by RNA polymerase II"/>
    <property type="evidence" value="ECO:0007669"/>
    <property type="project" value="TreeGrafter"/>
</dbReference>
<dbReference type="InterPro" id="IPR013088">
    <property type="entry name" value="Znf_NHR/GATA"/>
</dbReference>
<dbReference type="PRINTS" id="PR00047">
    <property type="entry name" value="STROIDFINGER"/>
</dbReference>
<keyword evidence="3 9" id="KW-0862">Zinc</keyword>
<dbReference type="Proteomes" id="UP001152747">
    <property type="component" value="Unassembled WGS sequence"/>
</dbReference>
<keyword evidence="2 9" id="KW-0863">Zinc-finger</keyword>
<keyword evidence="7 9" id="KW-0675">Receptor</keyword>
<dbReference type="Gene3D" id="3.30.50.10">
    <property type="entry name" value="Erythroid Transcription Factor GATA-1, subunit A"/>
    <property type="match status" value="1"/>
</dbReference>
<evidence type="ECO:0000256" key="8">
    <source>
        <dbReference type="ARBA" id="ARBA00023242"/>
    </source>
</evidence>
<dbReference type="SUPFAM" id="SSF48508">
    <property type="entry name" value="Nuclear receptor ligand-binding domain"/>
    <property type="match status" value="2"/>
</dbReference>
<dbReference type="InterPro" id="IPR035500">
    <property type="entry name" value="NHR-like_dom_sf"/>
</dbReference>
<dbReference type="GO" id="GO:0008270">
    <property type="term" value="F:zinc ion binding"/>
    <property type="evidence" value="ECO:0007669"/>
    <property type="project" value="UniProtKB-KW"/>
</dbReference>
<dbReference type="SMART" id="SM00399">
    <property type="entry name" value="ZnF_C4"/>
    <property type="match status" value="1"/>
</dbReference>
<evidence type="ECO:0000256" key="7">
    <source>
        <dbReference type="ARBA" id="ARBA00023170"/>
    </source>
</evidence>
<accession>A0A9P1IUS0</accession>
<dbReference type="GO" id="GO:0043565">
    <property type="term" value="F:sequence-specific DNA binding"/>
    <property type="evidence" value="ECO:0007669"/>
    <property type="project" value="InterPro"/>
</dbReference>
<comment type="similarity">
    <text evidence="9">Belongs to the nuclear hormone receptor family.</text>
</comment>
<keyword evidence="4 9" id="KW-0805">Transcription regulation</keyword>
<keyword evidence="5 9" id="KW-0238">DNA-binding</keyword>
<evidence type="ECO:0000259" key="11">
    <source>
        <dbReference type="PROSITE" id="PS51843"/>
    </source>
</evidence>
<feature type="domain" description="NR LBD" evidence="11">
    <location>
        <begin position="97"/>
        <end position="450"/>
    </location>
</feature>
<protein>
    <recommendedName>
        <fullName evidence="14">Nuclear receptor domain-containing protein</fullName>
    </recommendedName>
</protein>
<dbReference type="Pfam" id="PF00104">
    <property type="entry name" value="Hormone_recep"/>
    <property type="match status" value="2"/>
</dbReference>
<evidence type="ECO:0000313" key="13">
    <source>
        <dbReference type="Proteomes" id="UP001152747"/>
    </source>
</evidence>
<dbReference type="PROSITE" id="PS00031">
    <property type="entry name" value="NUCLEAR_REC_DBD_1"/>
    <property type="match status" value="1"/>
</dbReference>
<dbReference type="OrthoDB" id="5776485at2759"/>
<dbReference type="PANTHER" id="PTHR46011:SF3">
    <property type="entry name" value="NR LBD DOMAIN-CONTAINING PROTEIN-RELATED"/>
    <property type="match status" value="1"/>
</dbReference>
<keyword evidence="13" id="KW-1185">Reference proteome</keyword>
<evidence type="ECO:0000256" key="4">
    <source>
        <dbReference type="ARBA" id="ARBA00023015"/>
    </source>
</evidence>
<keyword evidence="6 9" id="KW-0804">Transcription</keyword>
<evidence type="ECO:0000256" key="9">
    <source>
        <dbReference type="RuleBase" id="RU004334"/>
    </source>
</evidence>
<dbReference type="InterPro" id="IPR000536">
    <property type="entry name" value="Nucl_hrmn_rcpt_lig-bd"/>
</dbReference>
<organism evidence="12 13">
    <name type="scientific">Caenorhabditis angaria</name>
    <dbReference type="NCBI Taxonomy" id="860376"/>
    <lineage>
        <taxon>Eukaryota</taxon>
        <taxon>Metazoa</taxon>
        <taxon>Ecdysozoa</taxon>
        <taxon>Nematoda</taxon>
        <taxon>Chromadorea</taxon>
        <taxon>Rhabditida</taxon>
        <taxon>Rhabditina</taxon>
        <taxon>Rhabditomorpha</taxon>
        <taxon>Rhabditoidea</taxon>
        <taxon>Rhabditidae</taxon>
        <taxon>Peloderinae</taxon>
        <taxon>Caenorhabditis</taxon>
    </lineage>
</organism>
<evidence type="ECO:0000256" key="6">
    <source>
        <dbReference type="ARBA" id="ARBA00023163"/>
    </source>
</evidence>
<dbReference type="PROSITE" id="PS51030">
    <property type="entry name" value="NUCLEAR_REC_DBD_2"/>
    <property type="match status" value="1"/>
</dbReference>
<comment type="caution">
    <text evidence="12">The sequence shown here is derived from an EMBL/GenBank/DDBJ whole genome shotgun (WGS) entry which is preliminary data.</text>
</comment>
<evidence type="ECO:0000313" key="12">
    <source>
        <dbReference type="EMBL" id="CAI5451429.1"/>
    </source>
</evidence>
<gene>
    <name evidence="12" type="ORF">CAMP_LOCUS14066</name>
</gene>
<evidence type="ECO:0000259" key="10">
    <source>
        <dbReference type="PROSITE" id="PS51030"/>
    </source>
</evidence>
<dbReference type="PANTHER" id="PTHR46011">
    <property type="entry name" value="NUCLEAR HORMONE RECEPTOR FAMILY MEMBER NHR-86-RELATED"/>
    <property type="match status" value="1"/>
</dbReference>
<evidence type="ECO:0000256" key="3">
    <source>
        <dbReference type="ARBA" id="ARBA00022833"/>
    </source>
</evidence>
<comment type="subcellular location">
    <subcellularLocation>
        <location evidence="9">Nucleus</location>
    </subcellularLocation>
</comment>
<dbReference type="Pfam" id="PF00105">
    <property type="entry name" value="zf-C4"/>
    <property type="match status" value="1"/>
</dbReference>
<feature type="domain" description="Nuclear receptor" evidence="10">
    <location>
        <begin position="2"/>
        <end position="77"/>
    </location>
</feature>
<dbReference type="InterPro" id="IPR001628">
    <property type="entry name" value="Znf_hrmn_rcpt"/>
</dbReference>